<feature type="region of interest" description="Disordered" evidence="1">
    <location>
        <begin position="885"/>
        <end position="904"/>
    </location>
</feature>
<dbReference type="RefSeq" id="WP_255135403.1">
    <property type="nucleotide sequence ID" value="NZ_JANDBC010000003.1"/>
</dbReference>
<feature type="domain" description="Gliding motility protein SprA N-terminal" evidence="2">
    <location>
        <begin position="1096"/>
        <end position="1617"/>
    </location>
</feature>
<dbReference type="Proteomes" id="UP001139125">
    <property type="component" value="Unassembled WGS sequence"/>
</dbReference>
<keyword evidence="4" id="KW-1185">Reference proteome</keyword>
<evidence type="ECO:0000256" key="1">
    <source>
        <dbReference type="SAM" id="MobiDB-lite"/>
    </source>
</evidence>
<accession>A0A9X2RHN6</accession>
<evidence type="ECO:0000313" key="3">
    <source>
        <dbReference type="EMBL" id="MCP9292513.1"/>
    </source>
</evidence>
<feature type="compositionally biased region" description="Basic and acidic residues" evidence="1">
    <location>
        <begin position="1929"/>
        <end position="1941"/>
    </location>
</feature>
<reference evidence="3" key="1">
    <citation type="submission" date="2022-06" db="EMBL/GenBank/DDBJ databases">
        <title>Gracilimonas sp. CAU 1638 isolated from sea sediment.</title>
        <authorList>
            <person name="Kim W."/>
        </authorList>
    </citation>
    <scope>NUCLEOTIDE SEQUENCE</scope>
    <source>
        <strain evidence="3">CAU 1638</strain>
    </source>
</reference>
<sequence length="2418" mass="270010">MNGLLLVGVSAQDTSDTTKTVSEADSTLEGVKFIYRPPQGPVSDKRVVNPGNLYYIKLSKEQYQATWDSADTYRIIHKIDGFEVSSPQIFNFEQYVAEKRKQQEKEIRFNLIEEGKRESQQQRGLLDFSLQIPGGQSSVFTTIFGKPEVNLRVNGSANMNVGVSIQNIENPTIEPDLQRRVDPTFNQNLQLNIQGTIGDKLTIATDWDTERAFDFQNRLSIVYEGYEDEIIKRIEMGNVSMETGNSLIRGGASLFGIKSIAELGPLRLTSVVSQQKGESDTQTITGGSQETQFSIRPIEYQNNRHFFLDFYNRQEFESNVSNPQQKTQAYQISDIRVWISEPQINTTDPEAVRAASFVDLGVNDRGDGTFGLPTEAADVIDDNTLENNRSNLSAAADDFGVAGNDFYNGYFRPLTEGADYTIDKALGFISLNRSLSSGAYLAVSFIRQPVGGENSPAEIGDISPRSSNELTYLKLLRTDNPTPDLKSWPLTMRNFYSLGVSNLTADGLELDLKFTQGNVDDTNLPNLNTPLLQVLGLDRVNTQGAAQPDNLIDFSGYVLDPRNGSIMFPYLEPFGSRITELLESTSSSDSLVQALSYTELYNEKQTTADESPKNNYYRIEGTSKGGVSGNFSLGFSLVEGSVKVFANGTQLTEGVDYEVDYSFGLITILSEQYLASGQDIRIEYENNQLNVIGQKNFTGLRAEYQVSEDISIGGTYFKLKEQPLSDKIRIGNESINNTILGMDADAEFDTPWLTRFIDKIPLLQTKAESNISVSGEFAQLRPDVAQTNAVRDAIDNNELFKDEVNGLSFIDDFEGSEISITFTSPTRWELAAAPAAIPGYGPDQAFFDNPDATLNNSLESKIARSDLRSQFSWYTIPRNISSILGNARGTPESETTPTEEVFPGKETNNAQDEVINTLDVYYNPTERGPYNYNTDLRSKLENEPENQWGGMTAALPSGQEDLTQNNIEFIEFWVQPILPGGREPTAEDLEDYDGKLYIEIGTISEDVVPNFDLNSEDGLANNLENLELDTFQENPRSYVPANPTAPQGQFSNDNRELEDVGFDGIPSSNGFDDEKVETALFSPFIDSMRIAYGEQSDEFQSILADPSNDDYIFYGESQVQDLPLQERFYRVMGYHEGNTPAAGGDKRAITSRPDTEGLVSRANIETNNNYYQYEIALNPADFSSLEIETNPDPDNRTFIVDKVNAPRQADRWHLVRIPLTEFKRKVGDIEGFQNISHIRMWMSGYEKPFTMRFATFEFIGSQWRKVENIDEGQNFNGDFRIATINIEENASREPVPYRQPDGSIRAINRGVQVQSLANEQSLVLGVENLGSGQIQMVKRIYPGGLNLLNYSNMRMFVHGEGYGDGPEERDHAELVVRMGTDLNANYYEYRQPVTPSDPDYPYSPYSADGGGELEIDAEQVWLYDENSMNIVLAAFNELKQLRDQQGVTDFTQKFEQELSPEEDDAVEGAVVAIKGNPSLGRVSEVGMGILNPHDPADVSSPGTPSLNAEFWLNELRVSGFDNEKGWKANANASFKLADFATFNTNFSRTTTGFGGLESRLGNRSVADEIGYDLSSTVNLHKLIPDRYGWNFPVTVSSRKNISTPKYLPNQGDIRLDDFINATNSNDELTESEKETIIDERIDAVETVRDNFSVNVSNISKQNSKSKLAQYTIDKTKLSYVYNEGSSKNPEIQFQDDWNYNTSINYSLSFNNVKLWQPFGFTEDVPVVGALSGIRLGYMPSSINASANLNRSYTEKRRRPEFDDEGMEVVQSLQQSHTFNQRSGFGFNYNFTPSIPISFRTTTNYDLSSAGRENINKTGLPADSNSYQLTPTFEVLNNLLTDTLSARRSNYEETYTASWRPQFNKIEALKWLTYSASYAGGYGWTNSPSGSGLGAGVSNRFRLDHTVKFGVGSLIDKIGFFQQLEDADKKETTARNKAKNSDAESEDSASPDLMKDLQYLGRKALLAIFSMENIDITYNKNKTSNQAGYRGDSQIFYALAGEADDNFSPPFGYRLGIDEELPRSQLIQQSPSGNSINLPKNNTYTDKITMGTKLNLFKNFTVDLNWSTNWDERETNTITLTPAGDFSSTVSSSGNISSSAWAFGGGYRDLYERQLKTAFADANREEGIISDDVSEGGNGDGRIVLNRNTLEEDFRKAYLGGGTGAVGEKGYTPIPKPNWRVTWSGVQSFIPIIGDNMRAATLTHGYTGTYRLGWSLNTLTGIQDPQGLGSFSVIDRKELYEPNSINVEQRFSPLIQLNVTWESDLRTQVSFDQSKTSSLALSSRTVTERTSKGLSTSINYTFKNLTIPFFPKIKNNVTLTINGGFADDTESKYTLSSDIDEVLSDVNFVPDVSQYDYTDPFVTGQQRINGSVVIGYRFSQTVTSNFEYTYTKVNPKSSAYFPRTNHEIRFNFKISIQSR</sequence>
<dbReference type="NCBIfam" id="TIGR04189">
    <property type="entry name" value="surface_SprA"/>
    <property type="match status" value="1"/>
</dbReference>
<evidence type="ECO:0000313" key="4">
    <source>
        <dbReference type="Proteomes" id="UP001139125"/>
    </source>
</evidence>
<name>A0A9X2RHN6_9BACT</name>
<proteinExistence type="predicted"/>
<feature type="domain" description="Gliding motility protein SprA N-terminal" evidence="2">
    <location>
        <begin position="153"/>
        <end position="345"/>
    </location>
</feature>
<protein>
    <submittedName>
        <fullName evidence="3">Cell surface protein SprA</fullName>
    </submittedName>
</protein>
<evidence type="ECO:0000259" key="2">
    <source>
        <dbReference type="Pfam" id="PF14349"/>
    </source>
</evidence>
<feature type="compositionally biased region" description="Low complexity" evidence="1">
    <location>
        <begin position="890"/>
        <end position="900"/>
    </location>
</feature>
<dbReference type="InterPro" id="IPR026377">
    <property type="entry name" value="Cell_surface_SprA"/>
</dbReference>
<dbReference type="Pfam" id="PF14349">
    <property type="entry name" value="SprA_N"/>
    <property type="match status" value="2"/>
</dbReference>
<dbReference type="EMBL" id="JANDBC010000003">
    <property type="protein sequence ID" value="MCP9292513.1"/>
    <property type="molecule type" value="Genomic_DNA"/>
</dbReference>
<feature type="region of interest" description="Disordered" evidence="1">
    <location>
        <begin position="1929"/>
        <end position="1949"/>
    </location>
</feature>
<dbReference type="InterPro" id="IPR025684">
    <property type="entry name" value="SprA_N_dom"/>
</dbReference>
<organism evidence="3 4">
    <name type="scientific">Gracilimonas sediminicola</name>
    <dbReference type="NCBI Taxonomy" id="2952158"/>
    <lineage>
        <taxon>Bacteria</taxon>
        <taxon>Pseudomonadati</taxon>
        <taxon>Balneolota</taxon>
        <taxon>Balneolia</taxon>
        <taxon>Balneolales</taxon>
        <taxon>Balneolaceae</taxon>
        <taxon>Gracilimonas</taxon>
    </lineage>
</organism>
<gene>
    <name evidence="3" type="primary">sprA</name>
    <name evidence="3" type="ORF">NM125_13075</name>
</gene>
<comment type="caution">
    <text evidence="3">The sequence shown here is derived from an EMBL/GenBank/DDBJ whole genome shotgun (WGS) entry which is preliminary data.</text>
</comment>